<evidence type="ECO:0000313" key="7">
    <source>
        <dbReference type="EMBL" id="KAK9872683.1"/>
    </source>
</evidence>
<keyword evidence="2 4" id="KW-0863">Zinc-finger</keyword>
<evidence type="ECO:0000256" key="5">
    <source>
        <dbReference type="SAM" id="MobiDB-lite"/>
    </source>
</evidence>
<protein>
    <recommendedName>
        <fullName evidence="6">RING-type domain-containing protein</fullName>
    </recommendedName>
</protein>
<evidence type="ECO:0000256" key="4">
    <source>
        <dbReference type="PROSITE-ProRule" id="PRU00175"/>
    </source>
</evidence>
<name>A0AAW1TVF3_9CUCU</name>
<sequence length="232" mass="26471">MNPERFWGQPARYNMRDHENGYQSSLYQQYPYYHPPPICDIPSYNVQLHPSARRPRLSRTNRSHESYGCLNSRSHSVQSSNVPSFQAIPTESLFPSDYSWENGNNTPPVTATAESPGLSTDASDDDDIRGSDFTENESYDELLDLDEGLENPRGLAKQKIESLVSFKFNVDRHQGNQTSCVVCMFAFEPSQLIRRLPCSHEFHANCIDEWFQTKTSCPICRKNVSDCKTTSD</sequence>
<dbReference type="PANTHER" id="PTHR46171">
    <property type="entry name" value="GH10160P"/>
    <property type="match status" value="1"/>
</dbReference>
<feature type="compositionally biased region" description="Basic residues" evidence="5">
    <location>
        <begin position="51"/>
        <end position="61"/>
    </location>
</feature>
<evidence type="ECO:0000256" key="3">
    <source>
        <dbReference type="ARBA" id="ARBA00022833"/>
    </source>
</evidence>
<evidence type="ECO:0000259" key="6">
    <source>
        <dbReference type="PROSITE" id="PS50089"/>
    </source>
</evidence>
<dbReference type="EMBL" id="JARQZJ010000012">
    <property type="protein sequence ID" value="KAK9872683.1"/>
    <property type="molecule type" value="Genomic_DNA"/>
</dbReference>
<dbReference type="SUPFAM" id="SSF57850">
    <property type="entry name" value="RING/U-box"/>
    <property type="match status" value="1"/>
</dbReference>
<feature type="compositionally biased region" description="Polar residues" evidence="5">
    <location>
        <begin position="99"/>
        <end position="113"/>
    </location>
</feature>
<gene>
    <name evidence="7" type="ORF">WA026_018817</name>
</gene>
<reference evidence="7 8" key="1">
    <citation type="submission" date="2023-03" db="EMBL/GenBank/DDBJ databases">
        <title>Genome insight into feeding habits of ladybird beetles.</title>
        <authorList>
            <person name="Li H.-S."/>
            <person name="Huang Y.-H."/>
            <person name="Pang H."/>
        </authorList>
    </citation>
    <scope>NUCLEOTIDE SEQUENCE [LARGE SCALE GENOMIC DNA]</scope>
    <source>
        <strain evidence="7">SYSU_2023b</strain>
        <tissue evidence="7">Whole body</tissue>
    </source>
</reference>
<dbReference type="PANTHER" id="PTHR46171:SF3">
    <property type="entry name" value="GH10160P"/>
    <property type="match status" value="1"/>
</dbReference>
<keyword evidence="8" id="KW-1185">Reference proteome</keyword>
<dbReference type="SMART" id="SM00184">
    <property type="entry name" value="RING"/>
    <property type="match status" value="1"/>
</dbReference>
<feature type="region of interest" description="Disordered" evidence="5">
    <location>
        <begin position="51"/>
        <end position="82"/>
    </location>
</feature>
<dbReference type="GO" id="GO:0008270">
    <property type="term" value="F:zinc ion binding"/>
    <property type="evidence" value="ECO:0007669"/>
    <property type="project" value="UniProtKB-KW"/>
</dbReference>
<evidence type="ECO:0000313" key="8">
    <source>
        <dbReference type="Proteomes" id="UP001431783"/>
    </source>
</evidence>
<evidence type="ECO:0000256" key="2">
    <source>
        <dbReference type="ARBA" id="ARBA00022771"/>
    </source>
</evidence>
<feature type="region of interest" description="Disordered" evidence="5">
    <location>
        <begin position="96"/>
        <end position="132"/>
    </location>
</feature>
<evidence type="ECO:0000256" key="1">
    <source>
        <dbReference type="ARBA" id="ARBA00022723"/>
    </source>
</evidence>
<dbReference type="Proteomes" id="UP001431783">
    <property type="component" value="Unassembled WGS sequence"/>
</dbReference>
<dbReference type="AlphaFoldDB" id="A0AAW1TVF3"/>
<dbReference type="GO" id="GO:0061630">
    <property type="term" value="F:ubiquitin protein ligase activity"/>
    <property type="evidence" value="ECO:0007669"/>
    <property type="project" value="TreeGrafter"/>
</dbReference>
<feature type="compositionally biased region" description="Polar residues" evidence="5">
    <location>
        <begin position="69"/>
        <end position="82"/>
    </location>
</feature>
<proteinExistence type="predicted"/>
<dbReference type="Gene3D" id="3.30.40.10">
    <property type="entry name" value="Zinc/RING finger domain, C3HC4 (zinc finger)"/>
    <property type="match status" value="1"/>
</dbReference>
<dbReference type="PROSITE" id="PS50089">
    <property type="entry name" value="ZF_RING_2"/>
    <property type="match status" value="1"/>
</dbReference>
<organism evidence="7 8">
    <name type="scientific">Henosepilachna vigintioctopunctata</name>
    <dbReference type="NCBI Taxonomy" id="420089"/>
    <lineage>
        <taxon>Eukaryota</taxon>
        <taxon>Metazoa</taxon>
        <taxon>Ecdysozoa</taxon>
        <taxon>Arthropoda</taxon>
        <taxon>Hexapoda</taxon>
        <taxon>Insecta</taxon>
        <taxon>Pterygota</taxon>
        <taxon>Neoptera</taxon>
        <taxon>Endopterygota</taxon>
        <taxon>Coleoptera</taxon>
        <taxon>Polyphaga</taxon>
        <taxon>Cucujiformia</taxon>
        <taxon>Coccinelloidea</taxon>
        <taxon>Coccinellidae</taxon>
        <taxon>Epilachninae</taxon>
        <taxon>Epilachnini</taxon>
        <taxon>Henosepilachna</taxon>
    </lineage>
</organism>
<comment type="caution">
    <text evidence="7">The sequence shown here is derived from an EMBL/GenBank/DDBJ whole genome shotgun (WGS) entry which is preliminary data.</text>
</comment>
<feature type="domain" description="RING-type" evidence="6">
    <location>
        <begin position="180"/>
        <end position="221"/>
    </location>
</feature>
<dbReference type="GO" id="GO:0016567">
    <property type="term" value="P:protein ubiquitination"/>
    <property type="evidence" value="ECO:0007669"/>
    <property type="project" value="TreeGrafter"/>
</dbReference>
<accession>A0AAW1TVF3</accession>
<dbReference type="Pfam" id="PF13639">
    <property type="entry name" value="zf-RING_2"/>
    <property type="match status" value="1"/>
</dbReference>
<keyword evidence="3" id="KW-0862">Zinc</keyword>
<dbReference type="InterPro" id="IPR013083">
    <property type="entry name" value="Znf_RING/FYVE/PHD"/>
</dbReference>
<keyword evidence="1" id="KW-0479">Metal-binding</keyword>
<dbReference type="FunFam" id="3.30.40.10:FF:000024">
    <property type="entry name" value="RING finger protein 44 isoform X1"/>
    <property type="match status" value="1"/>
</dbReference>
<dbReference type="InterPro" id="IPR001841">
    <property type="entry name" value="Znf_RING"/>
</dbReference>